<feature type="region of interest" description="Disordered" evidence="1">
    <location>
        <begin position="75"/>
        <end position="106"/>
    </location>
</feature>
<dbReference type="EMBL" id="CAUWAG010000003">
    <property type="protein sequence ID" value="CAJ2499806.1"/>
    <property type="molecule type" value="Genomic_DNA"/>
</dbReference>
<keyword evidence="4" id="KW-1185">Reference proteome</keyword>
<organism evidence="3 4">
    <name type="scientific">Anthostomella pinea</name>
    <dbReference type="NCBI Taxonomy" id="933095"/>
    <lineage>
        <taxon>Eukaryota</taxon>
        <taxon>Fungi</taxon>
        <taxon>Dikarya</taxon>
        <taxon>Ascomycota</taxon>
        <taxon>Pezizomycotina</taxon>
        <taxon>Sordariomycetes</taxon>
        <taxon>Xylariomycetidae</taxon>
        <taxon>Xylariales</taxon>
        <taxon>Xylariaceae</taxon>
        <taxon>Anthostomella</taxon>
    </lineage>
</organism>
<accession>A0AAI8V7J6</accession>
<keyword evidence="2" id="KW-1133">Transmembrane helix</keyword>
<feature type="region of interest" description="Disordered" evidence="1">
    <location>
        <begin position="150"/>
        <end position="191"/>
    </location>
</feature>
<evidence type="ECO:0000256" key="1">
    <source>
        <dbReference type="SAM" id="MobiDB-lite"/>
    </source>
</evidence>
<name>A0AAI8V7J6_9PEZI</name>
<comment type="caution">
    <text evidence="3">The sequence shown here is derived from an EMBL/GenBank/DDBJ whole genome shotgun (WGS) entry which is preliminary data.</text>
</comment>
<sequence>MAAHNYFYGEDKAPKVRQDQEGLELAPAGLEVVPREYPREYPQEYPREYPLDLSPKHDYSTKSPVEWTATTQWTASGWSDSEHGTQARAAETAPAPAPAPPGKDERKRQRKLICGLTVPVFWALLVFLVVVLAAGIGGGIAGGIAVQRNADSSSPTGANGTSTTPSSATSSPTASSSAAASSATADATTPTDGGCWGIDGKTYMPYAVDGSDIPLEAGLAGQQFEQQCGTNWVSSDSTGTHDIMRIFMPTLETCIETCAEYNAGYRASVQAGVAVGGGYCRAVSITKAQAGFCLLKNGTGTNDTSGQPDRYSSAVLTTLISGDI</sequence>
<gene>
    <name evidence="3" type="ORF">KHLLAP_LOCUS274</name>
</gene>
<feature type="transmembrane region" description="Helical" evidence="2">
    <location>
        <begin position="112"/>
        <end position="145"/>
    </location>
</feature>
<dbReference type="Proteomes" id="UP001295740">
    <property type="component" value="Unassembled WGS sequence"/>
</dbReference>
<reference evidence="3" key="1">
    <citation type="submission" date="2023-10" db="EMBL/GenBank/DDBJ databases">
        <authorList>
            <person name="Hackl T."/>
        </authorList>
    </citation>
    <scope>NUCLEOTIDE SEQUENCE</scope>
</reference>
<proteinExistence type="predicted"/>
<evidence type="ECO:0000313" key="3">
    <source>
        <dbReference type="EMBL" id="CAJ2499806.1"/>
    </source>
</evidence>
<protein>
    <submittedName>
        <fullName evidence="3">Uu.00g026590.m01.CDS01</fullName>
    </submittedName>
</protein>
<feature type="compositionally biased region" description="Low complexity" evidence="1">
    <location>
        <begin position="152"/>
        <end position="191"/>
    </location>
</feature>
<keyword evidence="2" id="KW-0812">Transmembrane</keyword>
<dbReference type="AlphaFoldDB" id="A0AAI8V7J6"/>
<evidence type="ECO:0000256" key="2">
    <source>
        <dbReference type="SAM" id="Phobius"/>
    </source>
</evidence>
<evidence type="ECO:0000313" key="4">
    <source>
        <dbReference type="Proteomes" id="UP001295740"/>
    </source>
</evidence>
<keyword evidence="2" id="KW-0472">Membrane</keyword>